<proteinExistence type="predicted"/>
<evidence type="ECO:0000256" key="1">
    <source>
        <dbReference type="SAM" id="Coils"/>
    </source>
</evidence>
<comment type="caution">
    <text evidence="3">The sequence shown here is derived from an EMBL/GenBank/DDBJ whole genome shotgun (WGS) entry which is preliminary data.</text>
</comment>
<evidence type="ECO:0000313" key="3">
    <source>
        <dbReference type="EMBL" id="GJT05316.1"/>
    </source>
</evidence>
<feature type="coiled-coil region" evidence="1">
    <location>
        <begin position="402"/>
        <end position="450"/>
    </location>
</feature>
<reference evidence="3" key="2">
    <citation type="submission" date="2022-01" db="EMBL/GenBank/DDBJ databases">
        <authorList>
            <person name="Yamashiro T."/>
            <person name="Shiraishi A."/>
            <person name="Satake H."/>
            <person name="Nakayama K."/>
        </authorList>
    </citation>
    <scope>NUCLEOTIDE SEQUENCE</scope>
</reference>
<feature type="region of interest" description="Disordered" evidence="2">
    <location>
        <begin position="254"/>
        <end position="305"/>
    </location>
</feature>
<keyword evidence="1" id="KW-0175">Coiled coil</keyword>
<feature type="compositionally biased region" description="Polar residues" evidence="2">
    <location>
        <begin position="324"/>
        <end position="348"/>
    </location>
</feature>
<dbReference type="Proteomes" id="UP001151760">
    <property type="component" value="Unassembled WGS sequence"/>
</dbReference>
<feature type="region of interest" description="Disordered" evidence="2">
    <location>
        <begin position="324"/>
        <end position="365"/>
    </location>
</feature>
<reference evidence="3" key="1">
    <citation type="journal article" date="2022" name="Int. J. Mol. Sci.">
        <title>Draft Genome of Tanacetum Coccineum: Genomic Comparison of Closely Related Tanacetum-Family Plants.</title>
        <authorList>
            <person name="Yamashiro T."/>
            <person name="Shiraishi A."/>
            <person name="Nakayama K."/>
            <person name="Satake H."/>
        </authorList>
    </citation>
    <scope>NUCLEOTIDE SEQUENCE</scope>
</reference>
<name>A0ABQ5ARL5_9ASTR</name>
<gene>
    <name evidence="3" type="ORF">Tco_0839778</name>
</gene>
<feature type="coiled-coil region" evidence="1">
    <location>
        <begin position="591"/>
        <end position="621"/>
    </location>
</feature>
<evidence type="ECO:0000256" key="2">
    <source>
        <dbReference type="SAM" id="MobiDB-lite"/>
    </source>
</evidence>
<sequence>MSTLKFADTHNMVAFLSKPTKSDGFEQIVDFLNAHPIRYALTINPTIYISCIEQFWSTVKAKTINGEEQLHALVDGKKIIITESSVRRDLQLADEEGIDCLPNSTIFEQLALMGYEKISQKLTFYKPFFSPQWKFLIHTILQCLSPKTTAWNEFSSTMASAIICLATNQKFNFSKLIFDSMIRNLDNASGKFLMYPRFVQIFLDQQLEGMSTHKRIYIAPSHTKKIFGNMKRIGKGFSGRVTPLFPTMVVQNQSQMGEGSANPTDPHHTPTFIQPSPQPQKTQKPRKPKRKDTQIPQSSDPSDNVADEAVHKELGDSLVRAATTASSLEAEQDSGNITKTRSKATPNESSSLGTTSGGGPRCQETMGDTIAQTRFENVSKHSNDSLLARGNTLRSDEDRLKLDELMALCTTLQNRVLDLEKTKTSQHNEIASLKRRVKKLEKKNRSRTHKLKRLYKVGLTARVESSDDEESLGEDASKQGRIDAIDADEEITLVSAAGDIVSDASAATTVSAATITTATINIVDDITLAQALEEMKSTKPKKKGIVIQELGESTTTISSQLSSQQSQDKGKGILIEPVKKKDQILLDEETALNLQAEFDEEERLAREKAEKEKEANIALIETWDDIQAKIDADHQLAERLQAQEQEELSVEEKATLFQQLLEKRRKHFAAKRAEEKRNKPPTKAQQRKIMCTYLKNMEGYKLNDLKLKEFDSIQEMFDRAFKRVNTFEDFRTELVEGKEKRAGTELAQEITKKQKVEDDKETTKIKMLMEIILDEEVAIDAIPMVVKSLSIVEWKIHKEGRKNYY</sequence>
<protein>
    <recommendedName>
        <fullName evidence="5">Xylulose kinase-1</fullName>
    </recommendedName>
</protein>
<evidence type="ECO:0000313" key="4">
    <source>
        <dbReference type="Proteomes" id="UP001151760"/>
    </source>
</evidence>
<feature type="compositionally biased region" description="Polar residues" evidence="2">
    <location>
        <begin position="254"/>
        <end position="263"/>
    </location>
</feature>
<evidence type="ECO:0008006" key="5">
    <source>
        <dbReference type="Google" id="ProtNLM"/>
    </source>
</evidence>
<accession>A0ABQ5ARL5</accession>
<organism evidence="3 4">
    <name type="scientific">Tanacetum coccineum</name>
    <dbReference type="NCBI Taxonomy" id="301880"/>
    <lineage>
        <taxon>Eukaryota</taxon>
        <taxon>Viridiplantae</taxon>
        <taxon>Streptophyta</taxon>
        <taxon>Embryophyta</taxon>
        <taxon>Tracheophyta</taxon>
        <taxon>Spermatophyta</taxon>
        <taxon>Magnoliopsida</taxon>
        <taxon>eudicotyledons</taxon>
        <taxon>Gunneridae</taxon>
        <taxon>Pentapetalae</taxon>
        <taxon>asterids</taxon>
        <taxon>campanulids</taxon>
        <taxon>Asterales</taxon>
        <taxon>Asteraceae</taxon>
        <taxon>Asteroideae</taxon>
        <taxon>Anthemideae</taxon>
        <taxon>Anthemidinae</taxon>
        <taxon>Tanacetum</taxon>
    </lineage>
</organism>
<keyword evidence="4" id="KW-1185">Reference proteome</keyword>
<dbReference type="EMBL" id="BQNB010012577">
    <property type="protein sequence ID" value="GJT05316.1"/>
    <property type="molecule type" value="Genomic_DNA"/>
</dbReference>